<sequence length="85" mass="9243">MPDPSVARSPAPPWSSATHLSMTTVYHPHLSTVTNACRQICRRRLRSSRHTHLPPLEIQPTPAPARARPCSRSGVVALLTSAARA</sequence>
<gene>
    <name evidence="2" type="ORF">C2845_PM03G24750</name>
</gene>
<comment type="caution">
    <text evidence="2">The sequence shown here is derived from an EMBL/GenBank/DDBJ whole genome shotgun (WGS) entry which is preliminary data.</text>
</comment>
<accession>A0A3L6T6A9</accession>
<organism evidence="2 3">
    <name type="scientific">Panicum miliaceum</name>
    <name type="common">Proso millet</name>
    <name type="synonym">Broomcorn millet</name>
    <dbReference type="NCBI Taxonomy" id="4540"/>
    <lineage>
        <taxon>Eukaryota</taxon>
        <taxon>Viridiplantae</taxon>
        <taxon>Streptophyta</taxon>
        <taxon>Embryophyta</taxon>
        <taxon>Tracheophyta</taxon>
        <taxon>Spermatophyta</taxon>
        <taxon>Magnoliopsida</taxon>
        <taxon>Liliopsida</taxon>
        <taxon>Poales</taxon>
        <taxon>Poaceae</taxon>
        <taxon>PACMAD clade</taxon>
        <taxon>Panicoideae</taxon>
        <taxon>Panicodae</taxon>
        <taxon>Paniceae</taxon>
        <taxon>Panicinae</taxon>
        <taxon>Panicum</taxon>
        <taxon>Panicum sect. Panicum</taxon>
    </lineage>
</organism>
<name>A0A3L6T6A9_PANMI</name>
<evidence type="ECO:0000313" key="3">
    <source>
        <dbReference type="Proteomes" id="UP000275267"/>
    </source>
</evidence>
<dbReference type="Proteomes" id="UP000275267">
    <property type="component" value="Unassembled WGS sequence"/>
</dbReference>
<keyword evidence="3" id="KW-1185">Reference proteome</keyword>
<dbReference type="EMBL" id="PQIB02000002">
    <property type="protein sequence ID" value="RLN32977.1"/>
    <property type="molecule type" value="Genomic_DNA"/>
</dbReference>
<dbReference type="AlphaFoldDB" id="A0A3L6T6A9"/>
<proteinExistence type="predicted"/>
<reference evidence="3" key="1">
    <citation type="journal article" date="2019" name="Nat. Commun.">
        <title>The genome of broomcorn millet.</title>
        <authorList>
            <person name="Zou C."/>
            <person name="Miki D."/>
            <person name="Li D."/>
            <person name="Tang Q."/>
            <person name="Xiao L."/>
            <person name="Rajput S."/>
            <person name="Deng P."/>
            <person name="Jia W."/>
            <person name="Huang R."/>
            <person name="Zhang M."/>
            <person name="Sun Y."/>
            <person name="Hu J."/>
            <person name="Fu X."/>
            <person name="Schnable P.S."/>
            <person name="Li F."/>
            <person name="Zhang H."/>
            <person name="Feng B."/>
            <person name="Zhu X."/>
            <person name="Liu R."/>
            <person name="Schnable J.C."/>
            <person name="Zhu J.-K."/>
            <person name="Zhang H."/>
        </authorList>
    </citation>
    <scope>NUCLEOTIDE SEQUENCE [LARGE SCALE GENOMIC DNA]</scope>
</reference>
<evidence type="ECO:0000313" key="2">
    <source>
        <dbReference type="EMBL" id="RLN32977.1"/>
    </source>
</evidence>
<protein>
    <submittedName>
        <fullName evidence="2">Uncharacterized protein</fullName>
    </submittedName>
</protein>
<feature type="region of interest" description="Disordered" evidence="1">
    <location>
        <begin position="45"/>
        <end position="70"/>
    </location>
</feature>
<evidence type="ECO:0000256" key="1">
    <source>
        <dbReference type="SAM" id="MobiDB-lite"/>
    </source>
</evidence>